<accession>A0A8E2EZR2</accession>
<organism evidence="2 3">
    <name type="scientific">Glonium stellatum</name>
    <dbReference type="NCBI Taxonomy" id="574774"/>
    <lineage>
        <taxon>Eukaryota</taxon>
        <taxon>Fungi</taxon>
        <taxon>Dikarya</taxon>
        <taxon>Ascomycota</taxon>
        <taxon>Pezizomycotina</taxon>
        <taxon>Dothideomycetes</taxon>
        <taxon>Pleosporomycetidae</taxon>
        <taxon>Gloniales</taxon>
        <taxon>Gloniaceae</taxon>
        <taxon>Glonium</taxon>
    </lineage>
</organism>
<evidence type="ECO:0000313" key="2">
    <source>
        <dbReference type="EMBL" id="OCL07628.1"/>
    </source>
</evidence>
<feature type="transmembrane region" description="Helical" evidence="1">
    <location>
        <begin position="48"/>
        <end position="72"/>
    </location>
</feature>
<dbReference type="Proteomes" id="UP000250140">
    <property type="component" value="Unassembled WGS sequence"/>
</dbReference>
<keyword evidence="1" id="KW-0812">Transmembrane</keyword>
<name>A0A8E2EZR2_9PEZI</name>
<reference evidence="2 3" key="1">
    <citation type="journal article" date="2016" name="Nat. Commun.">
        <title>Ectomycorrhizal ecology is imprinted in the genome of the dominant symbiotic fungus Cenococcum geophilum.</title>
        <authorList>
            <consortium name="DOE Joint Genome Institute"/>
            <person name="Peter M."/>
            <person name="Kohler A."/>
            <person name="Ohm R.A."/>
            <person name="Kuo A."/>
            <person name="Krutzmann J."/>
            <person name="Morin E."/>
            <person name="Arend M."/>
            <person name="Barry K.W."/>
            <person name="Binder M."/>
            <person name="Choi C."/>
            <person name="Clum A."/>
            <person name="Copeland A."/>
            <person name="Grisel N."/>
            <person name="Haridas S."/>
            <person name="Kipfer T."/>
            <person name="LaButti K."/>
            <person name="Lindquist E."/>
            <person name="Lipzen A."/>
            <person name="Maire R."/>
            <person name="Meier B."/>
            <person name="Mihaltcheva S."/>
            <person name="Molinier V."/>
            <person name="Murat C."/>
            <person name="Poggeler S."/>
            <person name="Quandt C.A."/>
            <person name="Sperisen C."/>
            <person name="Tritt A."/>
            <person name="Tisserant E."/>
            <person name="Crous P.W."/>
            <person name="Henrissat B."/>
            <person name="Nehls U."/>
            <person name="Egli S."/>
            <person name="Spatafora J.W."/>
            <person name="Grigoriev I.V."/>
            <person name="Martin F.M."/>
        </authorList>
    </citation>
    <scope>NUCLEOTIDE SEQUENCE [LARGE SCALE GENOMIC DNA]</scope>
    <source>
        <strain evidence="2 3">CBS 207.34</strain>
    </source>
</reference>
<proteinExistence type="predicted"/>
<evidence type="ECO:0000256" key="1">
    <source>
        <dbReference type="SAM" id="Phobius"/>
    </source>
</evidence>
<evidence type="ECO:0000313" key="3">
    <source>
        <dbReference type="Proteomes" id="UP000250140"/>
    </source>
</evidence>
<keyword evidence="1" id="KW-1133">Transmembrane helix</keyword>
<dbReference type="EMBL" id="KV749823">
    <property type="protein sequence ID" value="OCL07628.1"/>
    <property type="molecule type" value="Genomic_DNA"/>
</dbReference>
<feature type="transmembrane region" description="Helical" evidence="1">
    <location>
        <begin position="84"/>
        <end position="105"/>
    </location>
</feature>
<gene>
    <name evidence="2" type="ORF">AOQ84DRAFT_319671</name>
</gene>
<keyword evidence="3" id="KW-1185">Reference proteome</keyword>
<dbReference type="AlphaFoldDB" id="A0A8E2EZR2"/>
<protein>
    <submittedName>
        <fullName evidence="2">Uncharacterized protein</fullName>
    </submittedName>
</protein>
<sequence length="222" mass="25030">MVIHFLSSGIFAPDATTYGPIEMLLNAEDREERDRLTEKWRDNKLSELNFVGIVAALLTGCLTSTGSWPRILPNGAESPWPVRTSWYCGIILSLMSILTAAGQTIRLHRLSSHRDALPHIRHLLSGLKGRRKRSSRRIKPGRAQVYTWQLPVMFLAMGVLCMVIGMFMLVWSATWHLHKQNWWDENAKVAVTFTIVAFCSILVFFAGEVSLYSPSNGVDSLD</sequence>
<feature type="transmembrane region" description="Helical" evidence="1">
    <location>
        <begin position="189"/>
        <end position="207"/>
    </location>
</feature>
<dbReference type="OrthoDB" id="2150604at2759"/>
<keyword evidence="1" id="KW-0472">Membrane</keyword>
<feature type="transmembrane region" description="Helical" evidence="1">
    <location>
        <begin position="145"/>
        <end position="169"/>
    </location>
</feature>